<evidence type="ECO:0008006" key="4">
    <source>
        <dbReference type="Google" id="ProtNLM"/>
    </source>
</evidence>
<feature type="signal peptide" evidence="1">
    <location>
        <begin position="1"/>
        <end position="19"/>
    </location>
</feature>
<dbReference type="EMBL" id="MU004192">
    <property type="protein sequence ID" value="KAF2493500.1"/>
    <property type="molecule type" value="Genomic_DNA"/>
</dbReference>
<accession>A0A6A6QNB8</accession>
<dbReference type="AlphaFoldDB" id="A0A6A6QNB8"/>
<dbReference type="OrthoDB" id="10408149at2759"/>
<sequence>MKHLRIPVLVFSFTSSVLAGHGCYGSGEHAFAQDLAVASLFSVCEHMINSTGSDTFDPLSPSRTACRTYPQVDFSNGHPSFNDNTDKAWFFEISIASDNNENGFNMRVSDCVKEFQHAIKKCKHGAFRKVGVWRYSADPEYKQCPLVWSDTITGKVIEADKDDEKAKAAARS</sequence>
<reference evidence="2" key="1">
    <citation type="journal article" date="2020" name="Stud. Mycol.">
        <title>101 Dothideomycetes genomes: a test case for predicting lifestyles and emergence of pathogens.</title>
        <authorList>
            <person name="Haridas S."/>
            <person name="Albert R."/>
            <person name="Binder M."/>
            <person name="Bloem J."/>
            <person name="Labutti K."/>
            <person name="Salamov A."/>
            <person name="Andreopoulos B."/>
            <person name="Baker S."/>
            <person name="Barry K."/>
            <person name="Bills G."/>
            <person name="Bluhm B."/>
            <person name="Cannon C."/>
            <person name="Castanera R."/>
            <person name="Culley D."/>
            <person name="Daum C."/>
            <person name="Ezra D."/>
            <person name="Gonzalez J."/>
            <person name="Henrissat B."/>
            <person name="Kuo A."/>
            <person name="Liang C."/>
            <person name="Lipzen A."/>
            <person name="Lutzoni F."/>
            <person name="Magnuson J."/>
            <person name="Mondo S."/>
            <person name="Nolan M."/>
            <person name="Ohm R."/>
            <person name="Pangilinan J."/>
            <person name="Park H.-J."/>
            <person name="Ramirez L."/>
            <person name="Alfaro M."/>
            <person name="Sun H."/>
            <person name="Tritt A."/>
            <person name="Yoshinaga Y."/>
            <person name="Zwiers L.-H."/>
            <person name="Turgeon B."/>
            <person name="Goodwin S."/>
            <person name="Spatafora J."/>
            <person name="Crous P."/>
            <person name="Grigoriev I."/>
        </authorList>
    </citation>
    <scope>NUCLEOTIDE SEQUENCE</scope>
    <source>
        <strain evidence="2">CBS 269.34</strain>
    </source>
</reference>
<protein>
    <recommendedName>
        <fullName evidence="4">Ecp2 effector protein domain-containing protein</fullName>
    </recommendedName>
</protein>
<gene>
    <name evidence="2" type="ORF">BU16DRAFT_541182</name>
</gene>
<keyword evidence="1" id="KW-0732">Signal</keyword>
<proteinExistence type="predicted"/>
<keyword evidence="3" id="KW-1185">Reference proteome</keyword>
<organism evidence="2 3">
    <name type="scientific">Lophium mytilinum</name>
    <dbReference type="NCBI Taxonomy" id="390894"/>
    <lineage>
        <taxon>Eukaryota</taxon>
        <taxon>Fungi</taxon>
        <taxon>Dikarya</taxon>
        <taxon>Ascomycota</taxon>
        <taxon>Pezizomycotina</taxon>
        <taxon>Dothideomycetes</taxon>
        <taxon>Pleosporomycetidae</taxon>
        <taxon>Mytilinidiales</taxon>
        <taxon>Mytilinidiaceae</taxon>
        <taxon>Lophium</taxon>
    </lineage>
</organism>
<name>A0A6A6QNB8_9PEZI</name>
<feature type="chain" id="PRO_5025470320" description="Ecp2 effector protein domain-containing protein" evidence="1">
    <location>
        <begin position="20"/>
        <end position="172"/>
    </location>
</feature>
<evidence type="ECO:0000313" key="3">
    <source>
        <dbReference type="Proteomes" id="UP000799750"/>
    </source>
</evidence>
<evidence type="ECO:0000256" key="1">
    <source>
        <dbReference type="SAM" id="SignalP"/>
    </source>
</evidence>
<evidence type="ECO:0000313" key="2">
    <source>
        <dbReference type="EMBL" id="KAF2493500.1"/>
    </source>
</evidence>
<dbReference type="Proteomes" id="UP000799750">
    <property type="component" value="Unassembled WGS sequence"/>
</dbReference>